<evidence type="ECO:0000313" key="2">
    <source>
        <dbReference type="Proteomes" id="UP000240621"/>
    </source>
</evidence>
<name>A0A2P8CEK9_9BACT</name>
<gene>
    <name evidence="1" type="ORF">CLV93_104332</name>
</gene>
<comment type="caution">
    <text evidence="1">The sequence shown here is derived from an EMBL/GenBank/DDBJ whole genome shotgun (WGS) entry which is preliminary data.</text>
</comment>
<dbReference type="EMBL" id="PYGC01000004">
    <property type="protein sequence ID" value="PSK83401.1"/>
    <property type="molecule type" value="Genomic_DNA"/>
</dbReference>
<organism evidence="1 2">
    <name type="scientific">Prolixibacter denitrificans</name>
    <dbReference type="NCBI Taxonomy" id="1541063"/>
    <lineage>
        <taxon>Bacteria</taxon>
        <taxon>Pseudomonadati</taxon>
        <taxon>Bacteroidota</taxon>
        <taxon>Bacteroidia</taxon>
        <taxon>Marinilabiliales</taxon>
        <taxon>Prolixibacteraceae</taxon>
        <taxon>Prolixibacter</taxon>
    </lineage>
</organism>
<sequence>MKMKKNRTIRSLKDVEMERLRMEYEVLMAEHRLNISWLSLRNEINPENIVRSLAAKALVPLIAGLRQWLLNRNK</sequence>
<reference evidence="1 2" key="1">
    <citation type="submission" date="2018-03" db="EMBL/GenBank/DDBJ databases">
        <title>Genomic Encyclopedia of Archaeal and Bacterial Type Strains, Phase II (KMG-II): from individual species to whole genera.</title>
        <authorList>
            <person name="Goeker M."/>
        </authorList>
    </citation>
    <scope>NUCLEOTIDE SEQUENCE [LARGE SCALE GENOMIC DNA]</scope>
    <source>
        <strain evidence="1 2">DSM 27267</strain>
    </source>
</reference>
<protein>
    <submittedName>
        <fullName evidence="1">Uncharacterized protein</fullName>
    </submittedName>
</protein>
<dbReference type="Proteomes" id="UP000240621">
    <property type="component" value="Unassembled WGS sequence"/>
</dbReference>
<evidence type="ECO:0000313" key="1">
    <source>
        <dbReference type="EMBL" id="PSK83401.1"/>
    </source>
</evidence>
<dbReference type="AlphaFoldDB" id="A0A2P8CEK9"/>
<proteinExistence type="predicted"/>
<accession>A0A2P8CEK9</accession>